<accession>A0AC61KZ55</accession>
<dbReference type="EMBL" id="PQXF01000072">
    <property type="protein sequence ID" value="PXF57059.1"/>
    <property type="molecule type" value="Genomic_DNA"/>
</dbReference>
<evidence type="ECO:0000313" key="1">
    <source>
        <dbReference type="EMBL" id="PXF57059.1"/>
    </source>
</evidence>
<dbReference type="Proteomes" id="UP000248329">
    <property type="component" value="Unassembled WGS sequence"/>
</dbReference>
<proteinExistence type="predicted"/>
<reference evidence="1" key="1">
    <citation type="submission" date="2018-01" db="EMBL/GenBank/DDBJ databases">
        <authorList>
            <person name="Krukenberg V."/>
        </authorList>
    </citation>
    <scope>NUCLEOTIDE SEQUENCE</scope>
    <source>
        <strain evidence="1">E20ANME2</strain>
    </source>
</reference>
<gene>
    <name evidence="1" type="ORF">C4B59_15845</name>
</gene>
<organism evidence="1 2">
    <name type="scientific">Candidatus Methanogaster sp</name>
    <dbReference type="NCBI Taxonomy" id="3386292"/>
    <lineage>
        <taxon>Archaea</taxon>
        <taxon>Methanobacteriati</taxon>
        <taxon>Methanobacteriota</taxon>
        <taxon>Stenosarchaea group</taxon>
        <taxon>Methanomicrobia</taxon>
        <taxon>Methanosarcinales</taxon>
        <taxon>ANME-2 cluster</taxon>
        <taxon>Candidatus Methanogasteraceae</taxon>
        <taxon>Candidatus Methanogaster</taxon>
    </lineage>
</organism>
<name>A0AC61KZ55_9EURY</name>
<comment type="caution">
    <text evidence="1">The sequence shown here is derived from an EMBL/GenBank/DDBJ whole genome shotgun (WGS) entry which is preliminary data.</text>
</comment>
<feature type="non-terminal residue" evidence="1">
    <location>
        <position position="1"/>
    </location>
</feature>
<sequence length="62" mass="6806">LGAVNHVPSNGGVNLIRYSLNHEKKLVTNYVEVGYPLKVVALLHDPTSIIFGFSQKNLIFLG</sequence>
<protein>
    <submittedName>
        <fullName evidence="1">Uncharacterized protein</fullName>
    </submittedName>
</protein>
<evidence type="ECO:0000313" key="2">
    <source>
        <dbReference type="Proteomes" id="UP000248329"/>
    </source>
</evidence>